<evidence type="ECO:0000313" key="2">
    <source>
        <dbReference type="Proteomes" id="UP001497457"/>
    </source>
</evidence>
<name>A0ABC8ZLN6_9POAL</name>
<accession>A0ABC8ZLN6</accession>
<organism evidence="1 2">
    <name type="scientific">Urochloa decumbens</name>
    <dbReference type="NCBI Taxonomy" id="240449"/>
    <lineage>
        <taxon>Eukaryota</taxon>
        <taxon>Viridiplantae</taxon>
        <taxon>Streptophyta</taxon>
        <taxon>Embryophyta</taxon>
        <taxon>Tracheophyta</taxon>
        <taxon>Spermatophyta</taxon>
        <taxon>Magnoliopsida</taxon>
        <taxon>Liliopsida</taxon>
        <taxon>Poales</taxon>
        <taxon>Poaceae</taxon>
        <taxon>PACMAD clade</taxon>
        <taxon>Panicoideae</taxon>
        <taxon>Panicodae</taxon>
        <taxon>Paniceae</taxon>
        <taxon>Melinidinae</taxon>
        <taxon>Urochloa</taxon>
    </lineage>
</organism>
<dbReference type="Proteomes" id="UP001497457">
    <property type="component" value="Chromosome 19rd"/>
</dbReference>
<protein>
    <submittedName>
        <fullName evidence="1">Uncharacterized protein</fullName>
    </submittedName>
</protein>
<dbReference type="AlphaFoldDB" id="A0ABC8ZLN6"/>
<proteinExistence type="predicted"/>
<dbReference type="EMBL" id="OZ075129">
    <property type="protein sequence ID" value="CAL4964018.1"/>
    <property type="molecule type" value="Genomic_DNA"/>
</dbReference>
<keyword evidence="2" id="KW-1185">Reference proteome</keyword>
<sequence length="304" mass="31469">MIYERCFDWARIASCSTSISASTAADLVWAVVDDAALLPDLALAPRRHGQVAELDQRVGEVLVPERAVLGVLLDVAKRLLLSQQRPVGVEGDDLGEVVVVVGVVEEVGDLAHTADESRHEPPHDIVVLVADVVVHRRVGALGALVLEEVAVGRGDLVAGLGEAAGEGRAVALADGVRAGEDHELLHGEVLLGEVGDELLDVVGGVGELGLGLLGLGDVAVEAAGGDVEVDVAVAEDAGRVAGGVDEDVRAGDNAGAPVLDGGFDLLQEVEGGETDVHRRLLLWVRVLVGSVQEDRAVAPLYKSK</sequence>
<evidence type="ECO:0000313" key="1">
    <source>
        <dbReference type="EMBL" id="CAL4964018.1"/>
    </source>
</evidence>
<reference evidence="1" key="1">
    <citation type="submission" date="2024-10" db="EMBL/GenBank/DDBJ databases">
        <authorList>
            <person name="Ryan C."/>
        </authorList>
    </citation>
    <scope>NUCLEOTIDE SEQUENCE [LARGE SCALE GENOMIC DNA]</scope>
</reference>
<gene>
    <name evidence="1" type="ORF">URODEC1_LOCUS46439</name>
</gene>